<keyword evidence="2" id="KW-0677">Repeat</keyword>
<dbReference type="Gene3D" id="1.25.40.20">
    <property type="entry name" value="Ankyrin repeat-containing domain"/>
    <property type="match status" value="1"/>
</dbReference>
<evidence type="ECO:0000313" key="6">
    <source>
        <dbReference type="EMBL" id="KAG9476315.1"/>
    </source>
</evidence>
<feature type="domain" description="SOCS box" evidence="5">
    <location>
        <begin position="409"/>
        <end position="451"/>
    </location>
</feature>
<keyword evidence="7" id="KW-1185">Reference proteome</keyword>
<evidence type="ECO:0000256" key="2">
    <source>
        <dbReference type="ARBA" id="ARBA00022737"/>
    </source>
</evidence>
<dbReference type="SUPFAM" id="SSF48403">
    <property type="entry name" value="Ankyrin repeat"/>
    <property type="match status" value="1"/>
</dbReference>
<feature type="repeat" description="ANK" evidence="4">
    <location>
        <begin position="177"/>
        <end position="209"/>
    </location>
</feature>
<keyword evidence="3 4" id="KW-0040">ANK repeat</keyword>
<dbReference type="AlphaFoldDB" id="A0A8J6K2E1"/>
<comment type="pathway">
    <text evidence="1">Protein modification; protein ubiquitination.</text>
</comment>
<dbReference type="InterPro" id="IPR002110">
    <property type="entry name" value="Ankyrin_rpt"/>
</dbReference>
<dbReference type="Pfam" id="PF07525">
    <property type="entry name" value="SOCS_box"/>
    <property type="match status" value="1"/>
</dbReference>
<dbReference type="InterPro" id="IPR036770">
    <property type="entry name" value="Ankyrin_rpt-contain_sf"/>
</dbReference>
<evidence type="ECO:0000256" key="3">
    <source>
        <dbReference type="ARBA" id="ARBA00023043"/>
    </source>
</evidence>
<sequence>MAFSFPFSSCALRSLQLEIEEQERWEIRRKLSRMTLKSLLHSHQPVDKPQQQPPRLCTDPLFQVALFTGDLETLQGLLSAEGSANLLVPTRSHDLRWSSQQTGIWSLTYEEEFTCPLYVTASRGYSECLQLLLKKGADVDFAPGGESALHGACENGHNECVRLLLRYGANPNIQSQDGFFPLHHCKTEESYLCAKLLLQYGAHVSSQSEDENLTPLHVAACHGLLGHVDLYLRYGAAVEKQDAQGNTPLGVACSHPQTTDQLDSYYNVCQRLVDSGANIHTRDNDQQSPLHLACKSANPLTVELLLKQGAEVNAMSYSGNTAMQNILQVTSYKLQNQPELIVRALLNHGAIRVWPGALRKVLRYCCSSPRTVEVLLNTYSKLRGTEDWAEDVPEEVQQKSPLFFQSVFLISRSPRSLQHLCRCALRSYLEGRLPDTLPNLPLPPPLLQFVQLAFEGILY</sequence>
<dbReference type="PROSITE" id="PS50088">
    <property type="entry name" value="ANK_REPEAT"/>
    <property type="match status" value="6"/>
</dbReference>
<dbReference type="Gene3D" id="1.10.750.20">
    <property type="entry name" value="SOCS box"/>
    <property type="match status" value="1"/>
</dbReference>
<dbReference type="SUPFAM" id="SSF158235">
    <property type="entry name" value="SOCS box-like"/>
    <property type="match status" value="1"/>
</dbReference>
<dbReference type="OrthoDB" id="366390at2759"/>
<dbReference type="PROSITE" id="PS50297">
    <property type="entry name" value="ANK_REP_REGION"/>
    <property type="match status" value="4"/>
</dbReference>
<proteinExistence type="predicted"/>
<evidence type="ECO:0000313" key="7">
    <source>
        <dbReference type="Proteomes" id="UP000770717"/>
    </source>
</evidence>
<dbReference type="Pfam" id="PF12796">
    <property type="entry name" value="Ank_2"/>
    <property type="match status" value="2"/>
</dbReference>
<evidence type="ECO:0000256" key="4">
    <source>
        <dbReference type="PROSITE-ProRule" id="PRU00023"/>
    </source>
</evidence>
<dbReference type="GO" id="GO:0005737">
    <property type="term" value="C:cytoplasm"/>
    <property type="evidence" value="ECO:0007669"/>
    <property type="project" value="TreeGrafter"/>
</dbReference>
<dbReference type="PANTHER" id="PTHR24198:SF173">
    <property type="entry name" value="ANKYRIN REPEAT AND SOCS BOX PROTEIN 10-RELATED"/>
    <property type="match status" value="1"/>
</dbReference>
<name>A0A8J6K2E1_ELECQ</name>
<dbReference type="SMART" id="SM00248">
    <property type="entry name" value="ANK"/>
    <property type="match status" value="7"/>
</dbReference>
<dbReference type="Proteomes" id="UP000770717">
    <property type="component" value="Unassembled WGS sequence"/>
</dbReference>
<dbReference type="PRINTS" id="PR01415">
    <property type="entry name" value="ANKYRIN"/>
</dbReference>
<dbReference type="SMART" id="SM00969">
    <property type="entry name" value="SOCS_box"/>
    <property type="match status" value="1"/>
</dbReference>
<feature type="repeat" description="ANK" evidence="4">
    <location>
        <begin position="144"/>
        <end position="176"/>
    </location>
</feature>
<reference evidence="6" key="1">
    <citation type="thesis" date="2020" institute="ProQuest LLC" country="789 East Eisenhower Parkway, Ann Arbor, MI, USA">
        <title>Comparative Genomics and Chromosome Evolution.</title>
        <authorList>
            <person name="Mudd A.B."/>
        </authorList>
    </citation>
    <scope>NUCLEOTIDE SEQUENCE</scope>
    <source>
        <strain evidence="6">HN-11 Male</strain>
        <tissue evidence="6">Kidney and liver</tissue>
    </source>
</reference>
<evidence type="ECO:0000259" key="5">
    <source>
        <dbReference type="PROSITE" id="PS50225"/>
    </source>
</evidence>
<gene>
    <name evidence="6" type="ORF">GDO78_003070</name>
</gene>
<dbReference type="InterPro" id="IPR001496">
    <property type="entry name" value="SOCS_box"/>
</dbReference>
<protein>
    <recommendedName>
        <fullName evidence="5">SOCS box domain-containing protein</fullName>
    </recommendedName>
</protein>
<dbReference type="GO" id="GO:0035556">
    <property type="term" value="P:intracellular signal transduction"/>
    <property type="evidence" value="ECO:0007669"/>
    <property type="project" value="InterPro"/>
</dbReference>
<dbReference type="PROSITE" id="PS50225">
    <property type="entry name" value="SOCS"/>
    <property type="match status" value="1"/>
</dbReference>
<feature type="repeat" description="ANK" evidence="4">
    <location>
        <begin position="285"/>
        <end position="317"/>
    </location>
</feature>
<evidence type="ECO:0000256" key="1">
    <source>
        <dbReference type="ARBA" id="ARBA00004906"/>
    </source>
</evidence>
<feature type="repeat" description="ANK" evidence="4">
    <location>
        <begin position="211"/>
        <end position="243"/>
    </location>
</feature>
<dbReference type="PANTHER" id="PTHR24198">
    <property type="entry name" value="ANKYRIN REPEAT AND PROTEIN KINASE DOMAIN-CONTAINING PROTEIN"/>
    <property type="match status" value="1"/>
</dbReference>
<feature type="repeat" description="ANK" evidence="4">
    <location>
        <begin position="112"/>
        <end position="144"/>
    </location>
</feature>
<dbReference type="InterPro" id="IPR036036">
    <property type="entry name" value="SOCS_box-like_dom_sf"/>
</dbReference>
<accession>A0A8J6K2E1</accession>
<dbReference type="UniPathway" id="UPA00143"/>
<dbReference type="GO" id="GO:0016567">
    <property type="term" value="P:protein ubiquitination"/>
    <property type="evidence" value="ECO:0007669"/>
    <property type="project" value="UniProtKB-UniPathway"/>
</dbReference>
<feature type="repeat" description="ANK" evidence="4">
    <location>
        <begin position="244"/>
        <end position="284"/>
    </location>
</feature>
<comment type="caution">
    <text evidence="6">The sequence shown here is derived from an EMBL/GenBank/DDBJ whole genome shotgun (WGS) entry which is preliminary data.</text>
</comment>
<organism evidence="6 7">
    <name type="scientific">Eleutherodactylus coqui</name>
    <name type="common">Puerto Rican coqui</name>
    <dbReference type="NCBI Taxonomy" id="57060"/>
    <lineage>
        <taxon>Eukaryota</taxon>
        <taxon>Metazoa</taxon>
        <taxon>Chordata</taxon>
        <taxon>Craniata</taxon>
        <taxon>Vertebrata</taxon>
        <taxon>Euteleostomi</taxon>
        <taxon>Amphibia</taxon>
        <taxon>Batrachia</taxon>
        <taxon>Anura</taxon>
        <taxon>Neobatrachia</taxon>
        <taxon>Hyloidea</taxon>
        <taxon>Eleutherodactylidae</taxon>
        <taxon>Eleutherodactylinae</taxon>
        <taxon>Eleutherodactylus</taxon>
        <taxon>Eleutherodactylus</taxon>
    </lineage>
</organism>
<dbReference type="EMBL" id="WNTK01000011">
    <property type="protein sequence ID" value="KAG9476315.1"/>
    <property type="molecule type" value="Genomic_DNA"/>
</dbReference>